<dbReference type="EMBL" id="CP075149">
    <property type="protein sequence ID" value="UTX42801.1"/>
    <property type="molecule type" value="Genomic_DNA"/>
</dbReference>
<dbReference type="PANTHER" id="PTHR10048:SF22">
    <property type="entry name" value="PHOSPHATIDYLINOSITOL 4-KINASE BETA"/>
    <property type="match status" value="1"/>
</dbReference>
<dbReference type="InterPro" id="IPR036940">
    <property type="entry name" value="PI3/4_kinase_cat_sf"/>
</dbReference>
<dbReference type="GO" id="GO:0005737">
    <property type="term" value="C:cytoplasm"/>
    <property type="evidence" value="ECO:0007669"/>
    <property type="project" value="TreeGrafter"/>
</dbReference>
<dbReference type="InterPro" id="IPR018936">
    <property type="entry name" value="PI3/4_kinase_CS"/>
</dbReference>
<dbReference type="CDD" id="cd00893">
    <property type="entry name" value="PI4Kc_III"/>
    <property type="match status" value="1"/>
</dbReference>
<sequence length="711" mass="82413">MDHHSNTTSLRELFSSSHPDLLSAIEYMHEHPSVGIWQYICSRIRYFDPQIHYLPQLVHVFLYNKDRVASKPMHDLLRYWASRDKEFSCALYFHLRGALESGSDARSISCYFLICDMFEMERKRMCRNTRILEIQYRYKRKIGRTFFTPASRKGYPPLRGIFLFFVKAVSWVTDPRLFRRICNYEEMFLETRDVCNINVKKDLRFGNAFDGLGVGANVSFLESLVEIPSRLKKLPRHLRERGLEMEIKLLNHNLPARVFLPLHSGRFVLTARVEESFLLDSAENSPFLVVFETALEVPRKSCARDEIKDALFLKQQLDAVSGLSSLSEIHIVKDNVMASIEKILMTKRYEDTSSENSLSTETSQNSERRKNKHLDDIYIRKKTGKHGGDGGILLMNSRSYSAGQLGQGCSLTPLPKESASTHTHTGYRCHDGWILKKAELKKTSLFGKVIGWCAESIIVKTGDSLKQELIAHQVLREMKRIWREENSSLWVRPYKIYLVSDTSGIIETVVDATSIHKIKKKMMSESKNYSLKNYFAESFELNSEKYKSCLRNFLYSLVGYSLATYILQVKDRHNGNIMIDGQGHIVHVDFGFIMGNHPGFYCVEAAPFKFSKEYLELLGDLMDEFKNLFLQGYMALRKHSGRLFRIMETMPGNSATECFNRREVQNFKDRFQMDLSDERVEEHVTYLINKSLNSMGTGLYDSYQYFSYGYL</sequence>
<feature type="compositionally biased region" description="Low complexity" evidence="3">
    <location>
        <begin position="354"/>
        <end position="365"/>
    </location>
</feature>
<accession>A0A9Q9F904</accession>
<dbReference type="GO" id="GO:0016020">
    <property type="term" value="C:membrane"/>
    <property type="evidence" value="ECO:0007669"/>
    <property type="project" value="TreeGrafter"/>
</dbReference>
<dbReference type="InterPro" id="IPR015433">
    <property type="entry name" value="PI3/4_kinase"/>
</dbReference>
<evidence type="ECO:0000256" key="1">
    <source>
        <dbReference type="ARBA" id="ARBA00022679"/>
    </source>
</evidence>
<dbReference type="AlphaFoldDB" id="A0A9Q9F904"/>
<dbReference type="SUPFAM" id="SSF56112">
    <property type="entry name" value="Protein kinase-like (PK-like)"/>
    <property type="match status" value="1"/>
</dbReference>
<gene>
    <name evidence="5" type="ORF">GPU96_03g05240</name>
</gene>
<name>A0A9Q9F904_ENCHE</name>
<feature type="domain" description="PI3K/PI4K catalytic" evidence="4">
    <location>
        <begin position="434"/>
        <end position="696"/>
    </location>
</feature>
<dbReference type="Proteomes" id="UP001059546">
    <property type="component" value="Chromosome III"/>
</dbReference>
<keyword evidence="2" id="KW-0418">Kinase</keyword>
<evidence type="ECO:0000256" key="3">
    <source>
        <dbReference type="SAM" id="MobiDB-lite"/>
    </source>
</evidence>
<dbReference type="SMART" id="SM00146">
    <property type="entry name" value="PI3Kc"/>
    <property type="match status" value="1"/>
</dbReference>
<dbReference type="GO" id="GO:0048015">
    <property type="term" value="P:phosphatidylinositol-mediated signaling"/>
    <property type="evidence" value="ECO:0007669"/>
    <property type="project" value="TreeGrafter"/>
</dbReference>
<feature type="region of interest" description="Disordered" evidence="3">
    <location>
        <begin position="354"/>
        <end position="374"/>
    </location>
</feature>
<dbReference type="PROSITE" id="PS50290">
    <property type="entry name" value="PI3_4_KINASE_3"/>
    <property type="match status" value="1"/>
</dbReference>
<evidence type="ECO:0000313" key="5">
    <source>
        <dbReference type="EMBL" id="UTX42801.1"/>
    </source>
</evidence>
<reference evidence="5" key="1">
    <citation type="submission" date="2021-05" db="EMBL/GenBank/DDBJ databases">
        <title>Encephalitozoon hellem ATCC 50604 Complete Genome.</title>
        <authorList>
            <person name="Mascarenhas dos Santos A.C."/>
            <person name="Julian A.T."/>
            <person name="Pombert J.-F."/>
        </authorList>
    </citation>
    <scope>NUCLEOTIDE SEQUENCE</scope>
    <source>
        <strain evidence="5">ATCC 50604</strain>
    </source>
</reference>
<keyword evidence="1" id="KW-0808">Transferase</keyword>
<protein>
    <submittedName>
        <fullName evidence="5">Phosphoinositide 4-kinase</fullName>
    </submittedName>
</protein>
<dbReference type="Gene3D" id="1.10.1070.11">
    <property type="entry name" value="Phosphatidylinositol 3-/4-kinase, catalytic domain"/>
    <property type="match status" value="1"/>
</dbReference>
<evidence type="ECO:0000313" key="6">
    <source>
        <dbReference type="Proteomes" id="UP001059546"/>
    </source>
</evidence>
<evidence type="ECO:0000256" key="2">
    <source>
        <dbReference type="ARBA" id="ARBA00022777"/>
    </source>
</evidence>
<evidence type="ECO:0000259" key="4">
    <source>
        <dbReference type="PROSITE" id="PS50290"/>
    </source>
</evidence>
<dbReference type="InterPro" id="IPR011009">
    <property type="entry name" value="Kinase-like_dom_sf"/>
</dbReference>
<proteinExistence type="predicted"/>
<organism evidence="5 6">
    <name type="scientific">Encephalitozoon hellem</name>
    <name type="common">Microsporidian parasite</name>
    <dbReference type="NCBI Taxonomy" id="27973"/>
    <lineage>
        <taxon>Eukaryota</taxon>
        <taxon>Fungi</taxon>
        <taxon>Fungi incertae sedis</taxon>
        <taxon>Microsporidia</taxon>
        <taxon>Unikaryonidae</taxon>
        <taxon>Encephalitozoon</taxon>
    </lineage>
</organism>
<dbReference type="Pfam" id="PF00454">
    <property type="entry name" value="PI3_PI4_kinase"/>
    <property type="match status" value="1"/>
</dbReference>
<dbReference type="Gene3D" id="3.30.1010.10">
    <property type="entry name" value="Phosphatidylinositol 3-kinase Catalytic Subunit, Chain A, domain 4"/>
    <property type="match status" value="1"/>
</dbReference>
<dbReference type="PROSITE" id="PS00916">
    <property type="entry name" value="PI3_4_KINASE_2"/>
    <property type="match status" value="1"/>
</dbReference>
<dbReference type="PANTHER" id="PTHR10048">
    <property type="entry name" value="PHOSPHATIDYLINOSITOL KINASE"/>
    <property type="match status" value="1"/>
</dbReference>
<dbReference type="InterPro" id="IPR000403">
    <property type="entry name" value="PI3/4_kinase_cat_dom"/>
</dbReference>
<dbReference type="GO" id="GO:0004430">
    <property type="term" value="F:1-phosphatidylinositol 4-kinase activity"/>
    <property type="evidence" value="ECO:0007669"/>
    <property type="project" value="TreeGrafter"/>
</dbReference>
<dbReference type="GO" id="GO:0046854">
    <property type="term" value="P:phosphatidylinositol phosphate biosynthetic process"/>
    <property type="evidence" value="ECO:0007669"/>
    <property type="project" value="InterPro"/>
</dbReference>